<evidence type="ECO:0000313" key="1">
    <source>
        <dbReference type="EMBL" id="MEQ2467636.1"/>
    </source>
</evidence>
<name>A0ABV1F2P5_9BACI</name>
<comment type="caution">
    <text evidence="1">The sequence shown here is derived from an EMBL/GenBank/DDBJ whole genome shotgun (WGS) entry which is preliminary data.</text>
</comment>
<organism evidence="1 2">
    <name type="scientific">Niallia hominis</name>
    <dbReference type="NCBI Taxonomy" id="3133173"/>
    <lineage>
        <taxon>Bacteria</taxon>
        <taxon>Bacillati</taxon>
        <taxon>Bacillota</taxon>
        <taxon>Bacilli</taxon>
        <taxon>Bacillales</taxon>
        <taxon>Bacillaceae</taxon>
        <taxon>Niallia</taxon>
    </lineage>
</organism>
<reference evidence="1 2" key="1">
    <citation type="submission" date="2024-03" db="EMBL/GenBank/DDBJ databases">
        <title>Human intestinal bacterial collection.</title>
        <authorList>
            <person name="Pauvert C."/>
            <person name="Hitch T.C.A."/>
            <person name="Clavel T."/>
        </authorList>
    </citation>
    <scope>NUCLEOTIDE SEQUENCE [LARGE SCALE GENOMIC DNA]</scope>
    <source>
        <strain evidence="1 2">CLA-SR-H024</strain>
    </source>
</reference>
<proteinExistence type="predicted"/>
<evidence type="ECO:0000313" key="2">
    <source>
        <dbReference type="Proteomes" id="UP001465426"/>
    </source>
</evidence>
<gene>
    <name evidence="1" type="ORF">WMO63_18425</name>
</gene>
<sequence length="64" mass="7411">MLITHSIEEAIYLGTKMVIMSPSPGRIITILDNPVHKVENKRTSIEYLQIATDIRNIMTKEWKK</sequence>
<dbReference type="Proteomes" id="UP001465426">
    <property type="component" value="Unassembled WGS sequence"/>
</dbReference>
<dbReference type="EMBL" id="JBBMFN010000058">
    <property type="protein sequence ID" value="MEQ2467636.1"/>
    <property type="molecule type" value="Genomic_DNA"/>
</dbReference>
<accession>A0ABV1F2P5</accession>
<keyword evidence="2" id="KW-1185">Reference proteome</keyword>
<protein>
    <submittedName>
        <fullName evidence="1">Uncharacterized protein</fullName>
    </submittedName>
</protein>